<keyword evidence="4" id="KW-0808">Transferase</keyword>
<dbReference type="Pfam" id="PF01124">
    <property type="entry name" value="MAPEG"/>
    <property type="match status" value="1"/>
</dbReference>
<keyword evidence="9 13" id="KW-0472">Membrane</keyword>
<proteinExistence type="predicted"/>
<organism evidence="14 15">
    <name type="scientific">SAR86 cluster bacterium SAR86A</name>
    <dbReference type="NCBI Taxonomy" id="1123866"/>
    <lineage>
        <taxon>Bacteria</taxon>
        <taxon>Pseudomonadati</taxon>
        <taxon>Pseudomonadota</taxon>
        <taxon>Gammaproteobacteria</taxon>
        <taxon>SAR86 cluster</taxon>
    </lineage>
</organism>
<sequence>MFEEYQSTLLGLWLILTTILFQAMVAIRFHRSQKGGYKVGIIKPELGQSSIVFRSHRTFHNSLENIIPFFGMVVLGVLSEYSASKLAIVTWIYATTRIIHMVLYYKIVTEKNPSPRSLFWAIGFITNIYLLVDLGIHLIIKL</sequence>
<evidence type="ECO:0000256" key="13">
    <source>
        <dbReference type="SAM" id="Phobius"/>
    </source>
</evidence>
<feature type="transmembrane region" description="Helical" evidence="13">
    <location>
        <begin position="12"/>
        <end position="29"/>
    </location>
</feature>
<comment type="subunit">
    <text evidence="10">Homotrimer; The trimer binds only one molecule of glutathione.</text>
</comment>
<dbReference type="InterPro" id="IPR040162">
    <property type="entry name" value="MGST1-like"/>
</dbReference>
<dbReference type="PANTHER" id="PTHR10689:SF6">
    <property type="entry name" value="MICROSOMAL GLUTATHIONE S-TRANSFERASE 1"/>
    <property type="match status" value="1"/>
</dbReference>
<dbReference type="HOGENOM" id="CLU_1832442_0_0_6"/>
<comment type="function">
    <text evidence="1">Conjugation of reduced glutathione to a wide number of exogenous and endogenous hydrophobic electrophiles.</text>
</comment>
<keyword evidence="6" id="KW-0256">Endoplasmic reticulum</keyword>
<dbReference type="GO" id="GO:0004364">
    <property type="term" value="F:glutathione transferase activity"/>
    <property type="evidence" value="ECO:0007669"/>
    <property type="project" value="UniProtKB-EC"/>
</dbReference>
<comment type="subcellular location">
    <subcellularLocation>
        <location evidence="2">Endoplasmic reticulum membrane</location>
        <topology evidence="2">Multi-pass membrane protein</topology>
    </subcellularLocation>
</comment>
<evidence type="ECO:0000256" key="6">
    <source>
        <dbReference type="ARBA" id="ARBA00022824"/>
    </source>
</evidence>
<dbReference type="AlphaFoldDB" id="J4WPE6"/>
<feature type="transmembrane region" description="Helical" evidence="13">
    <location>
        <begin position="117"/>
        <end position="140"/>
    </location>
</feature>
<evidence type="ECO:0000256" key="9">
    <source>
        <dbReference type="ARBA" id="ARBA00023136"/>
    </source>
</evidence>
<dbReference type="Proteomes" id="UP000010305">
    <property type="component" value="Unassembled WGS sequence"/>
</dbReference>
<evidence type="ECO:0000256" key="2">
    <source>
        <dbReference type="ARBA" id="ARBA00004477"/>
    </source>
</evidence>
<accession>J4WPE6</accession>
<evidence type="ECO:0000313" key="14">
    <source>
        <dbReference type="EMBL" id="EJP71305.1"/>
    </source>
</evidence>
<dbReference type="InterPro" id="IPR001129">
    <property type="entry name" value="Membr-assoc_MAPEG"/>
</dbReference>
<keyword evidence="7 13" id="KW-1133">Transmembrane helix</keyword>
<name>J4WPE6_9GAMM</name>
<evidence type="ECO:0000256" key="12">
    <source>
        <dbReference type="ARBA" id="ARBA00049385"/>
    </source>
</evidence>
<evidence type="ECO:0000256" key="8">
    <source>
        <dbReference type="ARBA" id="ARBA00022990"/>
    </source>
</evidence>
<dbReference type="Gene3D" id="1.20.120.550">
    <property type="entry name" value="Membrane associated eicosanoid/glutathione metabolism-like domain"/>
    <property type="match status" value="1"/>
</dbReference>
<evidence type="ECO:0000256" key="7">
    <source>
        <dbReference type="ARBA" id="ARBA00022989"/>
    </source>
</evidence>
<dbReference type="EC" id="2.5.1.18" evidence="3"/>
<comment type="catalytic activity">
    <reaction evidence="12">
        <text>RX + glutathione = an S-substituted glutathione + a halide anion + H(+)</text>
        <dbReference type="Rhea" id="RHEA:16437"/>
        <dbReference type="ChEBI" id="CHEBI:15378"/>
        <dbReference type="ChEBI" id="CHEBI:16042"/>
        <dbReference type="ChEBI" id="CHEBI:17792"/>
        <dbReference type="ChEBI" id="CHEBI:57925"/>
        <dbReference type="ChEBI" id="CHEBI:90779"/>
        <dbReference type="EC" id="2.5.1.18"/>
    </reaction>
    <physiologicalReaction direction="left-to-right" evidence="12">
        <dbReference type="Rhea" id="RHEA:16438"/>
    </physiologicalReaction>
</comment>
<keyword evidence="5 13" id="KW-0812">Transmembrane</keyword>
<dbReference type="SUPFAM" id="SSF161084">
    <property type="entry name" value="MAPEG domain-like"/>
    <property type="match status" value="1"/>
</dbReference>
<evidence type="ECO:0000313" key="15">
    <source>
        <dbReference type="Proteomes" id="UP000010305"/>
    </source>
</evidence>
<evidence type="ECO:0000256" key="5">
    <source>
        <dbReference type="ARBA" id="ARBA00022692"/>
    </source>
</evidence>
<evidence type="ECO:0000256" key="10">
    <source>
        <dbReference type="ARBA" id="ARBA00038540"/>
    </source>
</evidence>
<dbReference type="EMBL" id="JH611157">
    <property type="protein sequence ID" value="EJP71305.1"/>
    <property type="molecule type" value="Genomic_DNA"/>
</dbReference>
<evidence type="ECO:0000256" key="4">
    <source>
        <dbReference type="ARBA" id="ARBA00022679"/>
    </source>
</evidence>
<evidence type="ECO:0000256" key="11">
    <source>
        <dbReference type="ARBA" id="ARBA00039397"/>
    </source>
</evidence>
<evidence type="ECO:0000256" key="1">
    <source>
        <dbReference type="ARBA" id="ARBA00003701"/>
    </source>
</evidence>
<evidence type="ECO:0000256" key="3">
    <source>
        <dbReference type="ARBA" id="ARBA00012452"/>
    </source>
</evidence>
<keyword evidence="8" id="KW-0007">Acetylation</keyword>
<protein>
    <recommendedName>
        <fullName evidence="11">Microsomal glutathione S-transferase 1</fullName>
        <ecNumber evidence="3">2.5.1.18</ecNumber>
    </recommendedName>
</protein>
<feature type="transmembrane region" description="Helical" evidence="13">
    <location>
        <begin position="63"/>
        <end position="82"/>
    </location>
</feature>
<dbReference type="PANTHER" id="PTHR10689">
    <property type="entry name" value="MICROSOMAL GLUTATHIONE S-TRANSFERASE 1"/>
    <property type="match status" value="1"/>
</dbReference>
<dbReference type="InterPro" id="IPR023352">
    <property type="entry name" value="MAPEG-like_dom_sf"/>
</dbReference>
<reference evidence="14 15" key="1">
    <citation type="journal article" date="2012" name="ISME J.">
        <title>Genomic insights to SAR86, an abundant and uncultivated marine bacterial lineage.</title>
        <authorList>
            <person name="Dupont C.L."/>
            <person name="Rusch D.B."/>
            <person name="Yooseph S."/>
            <person name="Lombardo M.J."/>
            <person name="Richter R.A."/>
            <person name="Valas R."/>
            <person name="Novotny M."/>
            <person name="Yee-Greenbaum J."/>
            <person name="Selengut J.D."/>
            <person name="Haft D.H."/>
            <person name="Halpern A.L."/>
            <person name="Lasken R.S."/>
            <person name="Nealson K."/>
            <person name="Friedman R."/>
            <person name="Venter J.C."/>
        </authorList>
    </citation>
    <scope>NUCLEOTIDE SEQUENCE [LARGE SCALE GENOMIC DNA]</scope>
</reference>
<feature type="transmembrane region" description="Helical" evidence="13">
    <location>
        <begin position="88"/>
        <end position="105"/>
    </location>
</feature>
<dbReference type="STRING" id="1123866.NT01SARS_1112"/>
<dbReference type="GO" id="GO:0016020">
    <property type="term" value="C:membrane"/>
    <property type="evidence" value="ECO:0007669"/>
    <property type="project" value="InterPro"/>
</dbReference>
<gene>
    <name evidence="14" type="ORF">NT01SARS_1112</name>
</gene>